<keyword evidence="3" id="KW-1185">Reference proteome</keyword>
<accession>A0A8K0X9K9</accession>
<dbReference type="EMBL" id="JAGPXD010000001">
    <property type="protein sequence ID" value="KAH7376489.1"/>
    <property type="molecule type" value="Genomic_DNA"/>
</dbReference>
<gene>
    <name evidence="2" type="ORF">B0T11DRAFT_293986</name>
</gene>
<evidence type="ECO:0000313" key="3">
    <source>
        <dbReference type="Proteomes" id="UP000813385"/>
    </source>
</evidence>
<feature type="region of interest" description="Disordered" evidence="1">
    <location>
        <begin position="83"/>
        <end position="131"/>
    </location>
</feature>
<name>A0A8K0X9K9_9PEZI</name>
<comment type="caution">
    <text evidence="2">The sequence shown here is derived from an EMBL/GenBank/DDBJ whole genome shotgun (WGS) entry which is preliminary data.</text>
</comment>
<protein>
    <submittedName>
        <fullName evidence="2">Uncharacterized protein</fullName>
    </submittedName>
</protein>
<evidence type="ECO:0000313" key="2">
    <source>
        <dbReference type="EMBL" id="KAH7376489.1"/>
    </source>
</evidence>
<feature type="compositionally biased region" description="Low complexity" evidence="1">
    <location>
        <begin position="88"/>
        <end position="100"/>
    </location>
</feature>
<dbReference type="Proteomes" id="UP000813385">
    <property type="component" value="Unassembled WGS sequence"/>
</dbReference>
<dbReference type="AlphaFoldDB" id="A0A8K0X9K9"/>
<evidence type="ECO:0000256" key="1">
    <source>
        <dbReference type="SAM" id="MobiDB-lite"/>
    </source>
</evidence>
<sequence>MATAGVMLAARVLRGTADRLQRYHMAPSQGLEVLREGSLFQCRTGFFVLLSRPNTRSHGTVGVLSFAAYSSYWSASRFVDGASPQGAQTSSEQSVQSSLDSTRKLSRRRRQAGHRERHGFRRSVRDAAQTRGVVHADRRDAVLMYAPVAGSCPACRQSSHLSTNVPMRREPLALILLCRVRDSAHIAETPSSNSTPQALC</sequence>
<reference evidence="2" key="1">
    <citation type="journal article" date="2021" name="Nat. Commun.">
        <title>Genetic determinants of endophytism in the Arabidopsis root mycobiome.</title>
        <authorList>
            <person name="Mesny F."/>
            <person name="Miyauchi S."/>
            <person name="Thiergart T."/>
            <person name="Pickel B."/>
            <person name="Atanasova L."/>
            <person name="Karlsson M."/>
            <person name="Huettel B."/>
            <person name="Barry K.W."/>
            <person name="Haridas S."/>
            <person name="Chen C."/>
            <person name="Bauer D."/>
            <person name="Andreopoulos W."/>
            <person name="Pangilinan J."/>
            <person name="LaButti K."/>
            <person name="Riley R."/>
            <person name="Lipzen A."/>
            <person name="Clum A."/>
            <person name="Drula E."/>
            <person name="Henrissat B."/>
            <person name="Kohler A."/>
            <person name="Grigoriev I.V."/>
            <person name="Martin F.M."/>
            <person name="Hacquard S."/>
        </authorList>
    </citation>
    <scope>NUCLEOTIDE SEQUENCE</scope>
    <source>
        <strain evidence="2">MPI-CAGE-AT-0016</strain>
    </source>
</reference>
<organism evidence="2 3">
    <name type="scientific">Plectosphaerella cucumerina</name>
    <dbReference type="NCBI Taxonomy" id="40658"/>
    <lineage>
        <taxon>Eukaryota</taxon>
        <taxon>Fungi</taxon>
        <taxon>Dikarya</taxon>
        <taxon>Ascomycota</taxon>
        <taxon>Pezizomycotina</taxon>
        <taxon>Sordariomycetes</taxon>
        <taxon>Hypocreomycetidae</taxon>
        <taxon>Glomerellales</taxon>
        <taxon>Plectosphaerellaceae</taxon>
        <taxon>Plectosphaerella</taxon>
    </lineage>
</organism>
<feature type="compositionally biased region" description="Basic residues" evidence="1">
    <location>
        <begin position="104"/>
        <end position="122"/>
    </location>
</feature>
<proteinExistence type="predicted"/>